<sequence length="1150" mass="125677">MQVTDVRVARRRAPLRPFALFIFVLLSWFVAPQVHANDFCNSRYIAAGAYPADPLCRFKAAAADFGGMGGYVCGDPSVIADYCGGPSGNDGSEPVSPEGSMADPGQTSCTADASAGCGNSTSGGDPVNLYTGQFYQYSHDLSLTDTAGSIDLTRVYRSGAYDAAGQPLTGAFGVGTSFTYDIFVAKSADGQRLELHEATGIRVPFVPRAGSSTSWDDLTSPGEYYRARIDVTGTSSLTLTLRDGRVRQFVMIAGVYRLTRVQDRNGNAIAIARNSGTGAVTAVTSPNGRSLSFTWVTGGRGMPLVSGVRDPLNREVAYQYDSQDRLVRFTDAGGGVWQYGWDNQSRLVAVTDPLGNVRVSNTYGNEGELRDRVVSQKLADGSAFAFAYTLAGGKATKTEVTDRRGSIRRLEFDGVGHVLRNTYPAGLDIAQVQTYTYDANGRVTNLTSTDRQYTFAYDADGNRISEADQFGTLFTRSFDSASQLLTEAQAGDAQRGVNTVYAYDTRGNLLTVTDRLGNRTTQTNDAQGRVLTVTDALKGVTQYRYAGADLMGIIDPLNRTTQFTTDAAGRVTAVQDPLGNKTRRSLDALDRTTDITDALGGVTHFSWDRGGNLLSQVDPKGVTTRHAYNAIGRPLSRVDPLGHGETYTWTGAGQLATLTDRKGQVTTYTYDAAGRTSQIDFQPAAGAPVSRSWHYSWDRTLGKLSGINDFGPSERGHMEADGALTSTLLYYDRVTGRFRSTLDIPTLQGLWTYRYDPVTRELTGVDMDQAAADYSRDAEHRVTRIQYRVNGDAPRTFSYVYDALGRRSGTTFANGIKAMYVWDAAGQLTGITYRRADDSLLGDLTYGYDLAGRRTKAGGSLAKANLPRAVSDAQYNAANQLTRWAGRTLSYDLNGNLASDGANRYDWNEQGLLSEISGNVTASFSYDAFGRRRDSSINGHRMQTTWLGDELNFMVPDGDWSKRIRVFSPYPEGGLDELTFRRIGDDASQDRVVLRDANNNVIALTDASQQSRTQYSYEPYGSTTQSGAGDPNTQQYTGRENDGTGLYYYRNRYYSPQTARFISEDPIGWASGQTNAYAYVGGNPVSKTDPFGLGPWDQKYGLSNFYWNWLHRQDGGSLIKELKDPRTGQVPKDTALEYYKIYLLETGQCG</sequence>
<feature type="region of interest" description="Disordered" evidence="2">
    <location>
        <begin position="1017"/>
        <end position="1041"/>
    </location>
</feature>
<dbReference type="NCBIfam" id="TIGR03696">
    <property type="entry name" value="Rhs_assc_core"/>
    <property type="match status" value="1"/>
</dbReference>
<evidence type="ECO:0000259" key="3">
    <source>
        <dbReference type="Pfam" id="PF20148"/>
    </source>
</evidence>
<feature type="domain" description="DUF6531" evidence="3">
    <location>
        <begin position="124"/>
        <end position="205"/>
    </location>
</feature>
<dbReference type="InterPro" id="IPR022385">
    <property type="entry name" value="Rhs_assc_core"/>
</dbReference>
<dbReference type="InterPro" id="IPR045351">
    <property type="entry name" value="DUF6531"/>
</dbReference>
<dbReference type="Proteomes" id="UP001629367">
    <property type="component" value="Unassembled WGS sequence"/>
</dbReference>
<dbReference type="PANTHER" id="PTHR32305:SF15">
    <property type="entry name" value="PROTEIN RHSA-RELATED"/>
    <property type="match status" value="1"/>
</dbReference>
<feature type="domain" description="Teneurin-like YD-shell" evidence="4">
    <location>
        <begin position="399"/>
        <end position="546"/>
    </location>
</feature>
<evidence type="ECO:0000313" key="6">
    <source>
        <dbReference type="Proteomes" id="UP001629367"/>
    </source>
</evidence>
<evidence type="ECO:0000256" key="1">
    <source>
        <dbReference type="ARBA" id="ARBA00022737"/>
    </source>
</evidence>
<dbReference type="PANTHER" id="PTHR32305">
    <property type="match status" value="1"/>
</dbReference>
<evidence type="ECO:0000256" key="2">
    <source>
        <dbReference type="SAM" id="MobiDB-lite"/>
    </source>
</evidence>
<accession>A0ABW9D2C4</accession>
<dbReference type="InterPro" id="IPR050708">
    <property type="entry name" value="T6SS_VgrG/RHS"/>
</dbReference>
<proteinExistence type="predicted"/>
<evidence type="ECO:0000313" key="5">
    <source>
        <dbReference type="EMBL" id="MFM0592338.1"/>
    </source>
</evidence>
<dbReference type="Pfam" id="PF25023">
    <property type="entry name" value="TEN_YD-shell"/>
    <property type="match status" value="2"/>
</dbReference>
<feature type="domain" description="Teneurin-like YD-shell" evidence="4">
    <location>
        <begin position="770"/>
        <end position="1065"/>
    </location>
</feature>
<keyword evidence="1" id="KW-0677">Repeat</keyword>
<dbReference type="RefSeq" id="WP_408209519.1">
    <property type="nucleotide sequence ID" value="NZ_JAQQBZ010000002.1"/>
</dbReference>
<dbReference type="Gene3D" id="2.180.10.10">
    <property type="entry name" value="RHS repeat-associated core"/>
    <property type="match status" value="4"/>
</dbReference>
<dbReference type="Pfam" id="PF05593">
    <property type="entry name" value="RHS_repeat"/>
    <property type="match status" value="3"/>
</dbReference>
<keyword evidence="6" id="KW-1185">Reference proteome</keyword>
<comment type="caution">
    <text evidence="5">The sequence shown here is derived from an EMBL/GenBank/DDBJ whole genome shotgun (WGS) entry which is preliminary data.</text>
</comment>
<feature type="compositionally biased region" description="Polar residues" evidence="2">
    <location>
        <begin position="1017"/>
        <end position="1038"/>
    </location>
</feature>
<dbReference type="Pfam" id="PF20148">
    <property type="entry name" value="DUF6531"/>
    <property type="match status" value="1"/>
</dbReference>
<dbReference type="EMBL" id="JAQQBZ010000002">
    <property type="protein sequence ID" value="MFM0592338.1"/>
    <property type="molecule type" value="Genomic_DNA"/>
</dbReference>
<name>A0ABW9D2C4_9BURK</name>
<evidence type="ECO:0000259" key="4">
    <source>
        <dbReference type="Pfam" id="PF25023"/>
    </source>
</evidence>
<protein>
    <submittedName>
        <fullName evidence="5">DUF6531 domain-containing protein</fullName>
    </submittedName>
</protein>
<reference evidence="5 6" key="1">
    <citation type="journal article" date="2024" name="Chem. Sci.">
        <title>Discovery of megapolipeptins by genome mining of a Burkholderiales bacteria collection.</title>
        <authorList>
            <person name="Paulo B.S."/>
            <person name="Recchia M.J.J."/>
            <person name="Lee S."/>
            <person name="Fergusson C.H."/>
            <person name="Romanowski S.B."/>
            <person name="Hernandez A."/>
            <person name="Krull N."/>
            <person name="Liu D.Y."/>
            <person name="Cavanagh H."/>
            <person name="Bos A."/>
            <person name="Gray C.A."/>
            <person name="Murphy B.T."/>
            <person name="Linington R.G."/>
            <person name="Eustaquio A.S."/>
        </authorList>
    </citation>
    <scope>NUCLEOTIDE SEQUENCE [LARGE SCALE GENOMIC DNA]</scope>
    <source>
        <strain evidence="5 6">RL17-335-BIF-A</strain>
    </source>
</reference>
<organism evidence="5 6">
    <name type="scientific">Paraburkholderia dilworthii</name>
    <dbReference type="NCBI Taxonomy" id="948106"/>
    <lineage>
        <taxon>Bacteria</taxon>
        <taxon>Pseudomonadati</taxon>
        <taxon>Pseudomonadota</taxon>
        <taxon>Betaproteobacteria</taxon>
        <taxon>Burkholderiales</taxon>
        <taxon>Burkholderiaceae</taxon>
        <taxon>Paraburkholderia</taxon>
    </lineage>
</organism>
<dbReference type="InterPro" id="IPR006530">
    <property type="entry name" value="YD"/>
</dbReference>
<dbReference type="InterPro" id="IPR056823">
    <property type="entry name" value="TEN-like_YD-shell"/>
</dbReference>
<dbReference type="NCBIfam" id="TIGR01643">
    <property type="entry name" value="YD_repeat_2x"/>
    <property type="match status" value="8"/>
</dbReference>
<gene>
    <name evidence="5" type="ORF">PQQ68_04860</name>
</gene>
<dbReference type="InterPro" id="IPR031325">
    <property type="entry name" value="RHS_repeat"/>
</dbReference>
<dbReference type="SUPFAM" id="SSF82171">
    <property type="entry name" value="DPP6 N-terminal domain-like"/>
    <property type="match status" value="1"/>
</dbReference>